<dbReference type="PANTHER" id="PTHR30632:SF14">
    <property type="entry name" value="TUNGSTATE_MOLYBDATE_CHROMATE-BINDING PROTEIN MODA"/>
    <property type="match status" value="1"/>
</dbReference>
<dbReference type="NCBIfam" id="TIGR01256">
    <property type="entry name" value="modA"/>
    <property type="match status" value="1"/>
</dbReference>
<dbReference type="InterPro" id="IPR050682">
    <property type="entry name" value="ModA/WtpA"/>
</dbReference>
<dbReference type="AlphaFoldDB" id="A0A081NIV5"/>
<evidence type="ECO:0000313" key="5">
    <source>
        <dbReference type="Proteomes" id="UP000028073"/>
    </source>
</evidence>
<keyword evidence="2" id="KW-0479">Metal-binding</keyword>
<reference evidence="4 5" key="1">
    <citation type="submission" date="2014-06" db="EMBL/GenBank/DDBJ databases">
        <title>Whole Genome Sequences of Three Symbiotic Endozoicomonas Bacteria.</title>
        <authorList>
            <person name="Neave M.J."/>
            <person name="Apprill A."/>
            <person name="Voolstra C.R."/>
        </authorList>
    </citation>
    <scope>NUCLEOTIDE SEQUENCE [LARGE SCALE GENOMIC DNA]</scope>
    <source>
        <strain evidence="4 5">DSM 25634</strain>
    </source>
</reference>
<dbReference type="GO" id="GO:0030973">
    <property type="term" value="F:molybdate ion binding"/>
    <property type="evidence" value="ECO:0007669"/>
    <property type="project" value="TreeGrafter"/>
</dbReference>
<dbReference type="STRING" id="1137799.GZ78_12810"/>
<dbReference type="SUPFAM" id="SSF53850">
    <property type="entry name" value="Periplasmic binding protein-like II"/>
    <property type="match status" value="1"/>
</dbReference>
<organism evidence="4 5">
    <name type="scientific">Endozoicomonas numazuensis</name>
    <dbReference type="NCBI Taxonomy" id="1137799"/>
    <lineage>
        <taxon>Bacteria</taxon>
        <taxon>Pseudomonadati</taxon>
        <taxon>Pseudomonadota</taxon>
        <taxon>Gammaproteobacteria</taxon>
        <taxon>Oceanospirillales</taxon>
        <taxon>Endozoicomonadaceae</taxon>
        <taxon>Endozoicomonas</taxon>
    </lineage>
</organism>
<keyword evidence="3" id="KW-0732">Signal</keyword>
<dbReference type="GO" id="GO:0015689">
    <property type="term" value="P:molybdate ion transport"/>
    <property type="evidence" value="ECO:0007669"/>
    <property type="project" value="InterPro"/>
</dbReference>
<dbReference type="OrthoDB" id="9785015at2"/>
<name>A0A081NIV5_9GAMM</name>
<dbReference type="PANTHER" id="PTHR30632">
    <property type="entry name" value="MOLYBDATE-BINDING PERIPLASMIC PROTEIN"/>
    <property type="match status" value="1"/>
</dbReference>
<dbReference type="RefSeq" id="WP_034835648.1">
    <property type="nucleotide sequence ID" value="NZ_JOKH01000002.1"/>
</dbReference>
<evidence type="ECO:0000256" key="1">
    <source>
        <dbReference type="ARBA" id="ARBA00009175"/>
    </source>
</evidence>
<dbReference type="Pfam" id="PF13531">
    <property type="entry name" value="SBP_bac_11"/>
    <property type="match status" value="1"/>
</dbReference>
<keyword evidence="5" id="KW-1185">Reference proteome</keyword>
<sequence length="327" mass="35635">MSHLRFFEPLKPISEYKAISGSSILAGIFGCLLFLSTQANADTIKVAVAANFHHVLESLKESFQSQHGHTLDLHYGASGDLKSQISNDNTAQQFDVFLSADNVKTAALEQEGKVLESSRKIYAQGLLAFWHGQGSFVNPNEIKAYITENSPSAIHIADPEDAPYGHAAKSVLQQYGLYQSLKDQEKLIVSDHVSETWTNVQNSSDAGFVPVSLVIETDENGQVIFFPVGVTIVPQSLYTPLLQELVILKATEHEAAAKTLVDYLLSDEIQRFIAANGYQKAPVETEGSGDVPSSSASAHDHESFFIEVMAVLWLIKAGVLAINAFIL</sequence>
<evidence type="ECO:0000256" key="2">
    <source>
        <dbReference type="ARBA" id="ARBA00022723"/>
    </source>
</evidence>
<dbReference type="EMBL" id="JOKH01000002">
    <property type="protein sequence ID" value="KEQ18378.1"/>
    <property type="molecule type" value="Genomic_DNA"/>
</dbReference>
<evidence type="ECO:0000256" key="3">
    <source>
        <dbReference type="ARBA" id="ARBA00022729"/>
    </source>
</evidence>
<accession>A0A081NIV5</accession>
<dbReference type="InterPro" id="IPR005950">
    <property type="entry name" value="ModA"/>
</dbReference>
<comment type="similarity">
    <text evidence="1">Belongs to the bacterial solute-binding protein ModA family.</text>
</comment>
<proteinExistence type="inferred from homology"/>
<evidence type="ECO:0000313" key="4">
    <source>
        <dbReference type="EMBL" id="KEQ18378.1"/>
    </source>
</evidence>
<gene>
    <name evidence="4" type="ORF">GZ78_12810</name>
</gene>
<dbReference type="Proteomes" id="UP000028073">
    <property type="component" value="Unassembled WGS sequence"/>
</dbReference>
<dbReference type="GO" id="GO:0046872">
    <property type="term" value="F:metal ion binding"/>
    <property type="evidence" value="ECO:0007669"/>
    <property type="project" value="UniProtKB-KW"/>
</dbReference>
<evidence type="ECO:0008006" key="6">
    <source>
        <dbReference type="Google" id="ProtNLM"/>
    </source>
</evidence>
<dbReference type="PROSITE" id="PS51257">
    <property type="entry name" value="PROKAR_LIPOPROTEIN"/>
    <property type="match status" value="1"/>
</dbReference>
<protein>
    <recommendedName>
        <fullName evidence="6">Molybdate ABC transporter substrate-binding protein</fullName>
    </recommendedName>
</protein>
<comment type="caution">
    <text evidence="4">The sequence shown here is derived from an EMBL/GenBank/DDBJ whole genome shotgun (WGS) entry which is preliminary data.</text>
</comment>
<dbReference type="Gene3D" id="3.40.190.10">
    <property type="entry name" value="Periplasmic binding protein-like II"/>
    <property type="match status" value="2"/>
</dbReference>
<dbReference type="eggNOG" id="COG0725">
    <property type="taxonomic scope" value="Bacteria"/>
</dbReference>